<dbReference type="CDD" id="cd00761">
    <property type="entry name" value="Glyco_tranf_GTA_type"/>
    <property type="match status" value="1"/>
</dbReference>
<dbReference type="GO" id="GO:0016757">
    <property type="term" value="F:glycosyltransferase activity"/>
    <property type="evidence" value="ECO:0007669"/>
    <property type="project" value="UniProtKB-KW"/>
</dbReference>
<keyword evidence="2" id="KW-0328">Glycosyltransferase</keyword>
<proteinExistence type="predicted"/>
<evidence type="ECO:0000259" key="1">
    <source>
        <dbReference type="Pfam" id="PF00535"/>
    </source>
</evidence>
<protein>
    <submittedName>
        <fullName evidence="2">Glycosyltransferase</fullName>
        <ecNumber evidence="2">2.4.-.-</ecNumber>
    </submittedName>
</protein>
<gene>
    <name evidence="2" type="ORF">ABS768_10235</name>
</gene>
<organism evidence="2 3">
    <name type="scientific">Flavobacterium rhizophilum</name>
    <dbReference type="NCBI Taxonomy" id="3163296"/>
    <lineage>
        <taxon>Bacteria</taxon>
        <taxon>Pseudomonadati</taxon>
        <taxon>Bacteroidota</taxon>
        <taxon>Flavobacteriia</taxon>
        <taxon>Flavobacteriales</taxon>
        <taxon>Flavobacteriaceae</taxon>
        <taxon>Flavobacterium</taxon>
    </lineage>
</organism>
<feature type="domain" description="Glycosyltransferase 2-like" evidence="1">
    <location>
        <begin position="34"/>
        <end position="116"/>
    </location>
</feature>
<comment type="caution">
    <text evidence="2">The sequence shown here is derived from an EMBL/GenBank/DDBJ whole genome shotgun (WGS) entry which is preliminary data.</text>
</comment>
<dbReference type="EMBL" id="JBELQB010000007">
    <property type="protein sequence ID" value="MFL9837877.1"/>
    <property type="molecule type" value="Genomic_DNA"/>
</dbReference>
<keyword evidence="3" id="KW-1185">Reference proteome</keyword>
<dbReference type="Proteomes" id="UP001629059">
    <property type="component" value="Unassembled WGS sequence"/>
</dbReference>
<dbReference type="InterPro" id="IPR001173">
    <property type="entry name" value="Glyco_trans_2-like"/>
</dbReference>
<name>A0ABW8YEJ5_9FLAO</name>
<accession>A0ABW8YEJ5</accession>
<dbReference type="InterPro" id="IPR029044">
    <property type="entry name" value="Nucleotide-diphossugar_trans"/>
</dbReference>
<dbReference type="SUPFAM" id="SSF53448">
    <property type="entry name" value="Nucleotide-diphospho-sugar transferases"/>
    <property type="match status" value="1"/>
</dbReference>
<evidence type="ECO:0000313" key="3">
    <source>
        <dbReference type="Proteomes" id="UP001629059"/>
    </source>
</evidence>
<dbReference type="EC" id="2.4.-.-" evidence="2"/>
<dbReference type="Gene3D" id="3.90.550.10">
    <property type="entry name" value="Spore Coat Polysaccharide Biosynthesis Protein SpsA, Chain A"/>
    <property type="match status" value="1"/>
</dbReference>
<sequence>MNRSSLDFLIPMFPNHFSGYSILVINQTTRDAVAESNYPNVRVINSFETGLSKSRNLALSKATGKICIITDDDVTFKPEFEEKVLKVFNAERNAALIAFRAEKPDGSLFKKYPSQRITALSDFNMLSIMSVEMVINKAVLSDDVKFDERFGLGAQFTMGEEAIFAYTLKDKGYAIAMEPEVIVQHPEVHSALIQSVKKKYYVQGAFLSRIFKRAYFKWLFLKVFFDLKQGKLKFGEIYTALKAASKGRKDLIETK</sequence>
<evidence type="ECO:0000313" key="2">
    <source>
        <dbReference type="EMBL" id="MFL9837877.1"/>
    </source>
</evidence>
<keyword evidence="2" id="KW-0808">Transferase</keyword>
<reference evidence="2 3" key="1">
    <citation type="submission" date="2024-06" db="EMBL/GenBank/DDBJ databases">
        <authorList>
            <person name="Kaempfer P."/>
            <person name="Viver T."/>
        </authorList>
    </citation>
    <scope>NUCLEOTIDE SEQUENCE [LARGE SCALE GENOMIC DNA]</scope>
    <source>
        <strain evidence="2 3">ST-75</strain>
    </source>
</reference>
<dbReference type="RefSeq" id="WP_408074876.1">
    <property type="nucleotide sequence ID" value="NZ_JBELQB010000007.1"/>
</dbReference>
<dbReference type="Pfam" id="PF00535">
    <property type="entry name" value="Glycos_transf_2"/>
    <property type="match status" value="1"/>
</dbReference>